<proteinExistence type="predicted"/>
<gene>
    <name evidence="4" type="ORF">JZO67_001502</name>
</gene>
<dbReference type="InterPro" id="IPR047589">
    <property type="entry name" value="DUF11_rpt"/>
</dbReference>
<evidence type="ECO:0000256" key="1">
    <source>
        <dbReference type="SAM" id="MobiDB-lite"/>
    </source>
</evidence>
<evidence type="ECO:0000259" key="3">
    <source>
        <dbReference type="Pfam" id="PF01345"/>
    </source>
</evidence>
<dbReference type="Pfam" id="PF01345">
    <property type="entry name" value="DUF11"/>
    <property type="match status" value="6"/>
</dbReference>
<feature type="domain" description="DUF11" evidence="3">
    <location>
        <begin position="1710"/>
        <end position="1813"/>
    </location>
</feature>
<feature type="region of interest" description="Disordered" evidence="1">
    <location>
        <begin position="1093"/>
        <end position="1129"/>
    </location>
</feature>
<dbReference type="NCBIfam" id="TIGR04226">
    <property type="entry name" value="RrgB_K2N_iso_D2"/>
    <property type="match status" value="3"/>
</dbReference>
<feature type="domain" description="DUF11" evidence="3">
    <location>
        <begin position="987"/>
        <end position="1093"/>
    </location>
</feature>
<reference evidence="4 5" key="1">
    <citation type="submission" date="2021-03" db="EMBL/GenBank/DDBJ databases">
        <authorList>
            <person name="Gilmore M.S."/>
            <person name="Schwartzman J."/>
            <person name="Van Tyne D."/>
            <person name="Martin M."/>
            <person name="Earl A.M."/>
            <person name="Manson A.L."/>
            <person name="Straub T."/>
            <person name="Salamzade R."/>
            <person name="Saavedra J."/>
            <person name="Lebreton F."/>
            <person name="Prichula J."/>
            <person name="Schaufler K."/>
            <person name="Gaca A."/>
            <person name="Sgardioli B."/>
            <person name="Wagenaar J."/>
            <person name="Strong T."/>
        </authorList>
    </citation>
    <scope>NUCLEOTIDE SEQUENCE [LARGE SCALE GENOMIC DNA]</scope>
    <source>
        <strain evidence="4 5">665A</strain>
    </source>
</reference>
<keyword evidence="2" id="KW-1133">Transmembrane helix</keyword>
<feature type="region of interest" description="Disordered" evidence="1">
    <location>
        <begin position="1956"/>
        <end position="1991"/>
    </location>
</feature>
<evidence type="ECO:0000256" key="2">
    <source>
        <dbReference type="SAM" id="Phobius"/>
    </source>
</evidence>
<feature type="domain" description="DUF11" evidence="3">
    <location>
        <begin position="1268"/>
        <end position="1380"/>
    </location>
</feature>
<dbReference type="InterPro" id="IPR051172">
    <property type="entry name" value="Chlamydia_OmcB"/>
</dbReference>
<accession>A0ABV0ELP5</accession>
<dbReference type="NCBIfam" id="TIGR01167">
    <property type="entry name" value="LPXTG_anchor"/>
    <property type="match status" value="1"/>
</dbReference>
<organism evidence="4 5">
    <name type="scientific">Candidatus Enterococcus ferrettii</name>
    <dbReference type="NCBI Taxonomy" id="2815324"/>
    <lineage>
        <taxon>Bacteria</taxon>
        <taxon>Bacillati</taxon>
        <taxon>Bacillota</taxon>
        <taxon>Bacilli</taxon>
        <taxon>Lactobacillales</taxon>
        <taxon>Enterococcaceae</taxon>
        <taxon>Enterococcus</taxon>
    </lineage>
</organism>
<feature type="compositionally biased region" description="Polar residues" evidence="1">
    <location>
        <begin position="1107"/>
        <end position="1118"/>
    </location>
</feature>
<keyword evidence="2" id="KW-0472">Membrane</keyword>
<reference evidence="4 5" key="2">
    <citation type="submission" date="2024-02" db="EMBL/GenBank/DDBJ databases">
        <title>The Genome Sequence of Enterococcus sp. DIV0159.</title>
        <authorList>
            <person name="Earl A."/>
            <person name="Manson A."/>
            <person name="Gilmore M."/>
            <person name="Sanders J."/>
            <person name="Shea T."/>
            <person name="Howe W."/>
            <person name="Livny J."/>
            <person name="Cuomo C."/>
            <person name="Neafsey D."/>
            <person name="Birren B."/>
        </authorList>
    </citation>
    <scope>NUCLEOTIDE SEQUENCE [LARGE SCALE GENOMIC DNA]</scope>
    <source>
        <strain evidence="4 5">665A</strain>
    </source>
</reference>
<feature type="transmembrane region" description="Helical" evidence="2">
    <location>
        <begin position="1999"/>
        <end position="2017"/>
    </location>
</feature>
<protein>
    <recommendedName>
        <fullName evidence="3">DUF11 domain-containing protein</fullName>
    </recommendedName>
</protein>
<comment type="caution">
    <text evidence="4">The sequence shown here is derived from an EMBL/GenBank/DDBJ whole genome shotgun (WGS) entry which is preliminary data.</text>
</comment>
<feature type="compositionally biased region" description="Polar residues" evidence="1">
    <location>
        <begin position="1977"/>
        <end position="1990"/>
    </location>
</feature>
<dbReference type="InterPro" id="IPR008966">
    <property type="entry name" value="Adhesion_dom_sf"/>
</dbReference>
<feature type="domain" description="DUF11" evidence="3">
    <location>
        <begin position="1417"/>
        <end position="1546"/>
    </location>
</feature>
<dbReference type="PANTHER" id="PTHR34819">
    <property type="entry name" value="LARGE CYSTEINE-RICH PERIPLASMIC PROTEIN OMCB"/>
    <property type="match status" value="1"/>
</dbReference>
<dbReference type="RefSeq" id="WP_207704458.1">
    <property type="nucleotide sequence ID" value="NZ_JAFREL020000001.1"/>
</dbReference>
<evidence type="ECO:0000313" key="5">
    <source>
        <dbReference type="Proteomes" id="UP000664357"/>
    </source>
</evidence>
<keyword evidence="2" id="KW-0812">Transmembrane</keyword>
<dbReference type="Gene3D" id="2.60.40.740">
    <property type="match status" value="8"/>
</dbReference>
<sequence>MHKKNPVLSIEKIFRIVMLSTLLVQMLVPAVIGTIAEAKTVDIRLMFVDESEAEISQLEMKANETKLIGLRSTDSEDTNVQISLEGLSLEQNQTTEANKITNANVAYSQEAANVIVSWTNANPTNNSSENFQAAVMEPVIKEAVNNLVWLAVTAPQTGTYTIQVNSSRNVSLPVTVSVAEEMVKTPMKELDSVAPDDIEPTNDSEGTPAVKYEENIPFTSENYNVSVTTSVWDLKENTWGTDTEITDYQQYYQGKGIKYIVRLAVAEDSDETIVFEVPEQSDPWGGLNKSATLIDPNNIQTTVSFGSMNSYGIKKPTAGIYTLEFVVNFLDYSTSVNFDNYFNQEDGLNYFKQAVNVTINKKTELFNETVTTKAVAPRPLLVSFQRINGQRVDDDKVKFSIVDPETNELLTQYTYDPENENIPIGLPDKNFKIIIDESKLYYNSQEYDYKDSSIKGAGNFCVTSGYSAQPYTVILKEKYPDITNDLKISKQVNNFGDLVKSTQTIGYAAGNDSVSVHFFHGLGEATAFNMKLIGDVVLYMLDDKGEKIEEVSIPGSDIWKIVDVNDERSGYTMNYEYKLKEPLQKGYKFCMEAQWELLEPTPGAGNPNASYDLSVAAQSKDSNGIGSNIQPGVKTVKAYARNAVLATPKKEVYQMLDDKAVEANGKEVNVGEWLRYKIILTAEPADTQKIEETGQIKVTSFTDQLPNGLIISEKKNLRIRLNGREVESWDYELDETGLLTVKPDQVLYISKENIEARKLEIEIDVQVGETAIGVLKNVANVETQGRKAETNLGWVWDDKKEIHETNQVTVKVKPDITLEKNVSADKVFPDTPFTYTIKGQLNPGSGAMYHGLLTDQLPEGVTAEPTTTRLVVKDAADRILSDQIIKDDYIWNKGEKKDHLSLDLAQYLLSPMTLGMTFELTYNAVANVEVIGKKHLVNQAEVSGSDPTKDIEYYTKAGASAAIEVINPPGKLEVEKDVFAKTGFESINQQKVSIGDKVTYTILAKNSAAAESVVKEVQVEDLVPDGLKIDEASFTVNDVPVTAAHNLTFSTDSNSFKLDLGDIPGKTEVLISFDVTVTKAANGTLINAAKAEGKINKTPDGPDEPSGGSSTTTNSIAPNLTIEKSVGEEGQKEYTATNGATVPYIVVVRNDNGAKVIKGQVTDTLPDGLAYTSEGPTIYPVDSNATLVVDPNNHTFTYEGFTLEAGGDIRIVYNVMVDSHELSTIAKPQKLVNEATVTGKYKDGEKELEAGRGKDTATVLPVEAPGVLKLTKKADVQMVKSDQEVTYTLVVGNIDEKHPDRSTSVTNVEVTDILDKDLTFVEFLPLPEEVTAEYDTATRTIKIKAGTLKQNESKEIAFKVRVNSDSAKVIPNVAEATGENPPEFGSETPPWDKTPPVFLKKLPDPAIKKSVFDQTGKSLDDKTVTKDMIITYKLVVTNGVKEQTGDLFEGTVTDTLPDGLEYVKGSTKINGKQAADAGIWIGNAFSYTMDTDDQGAVAGGTKVEITYEVKVRYATKEAELIELINEAHVRGLDAEKTPYDKKGSTTVTVARGPGKLAIEKNVLDAAGNDYEKQLVAHEDFLFYEIVVTNTETAPSEVQNVTIWDEIPIGLTYQKNSLMIDSAAYDDSCIEGQKLFLNVGLLKTGESKTIKFKVQVTNQAAGTIENIAYANGQVRNVTNPTELTELPEIKDQAIVMKSPEITFEKTVAKPDDRLIKQGEEVTYRLTVSNKKLAGDLLNGTVTDKLPAGLSYVAGTTKIDGKTVDDSIWEDSALTYKLPSPFEGGDTTVIEFRVTTTQAGIIENRAVVEGFTPTDEPYPPIEGKISIKVVTPPEPKLEKSVKKIEDSTFTTVSDKLTSKPQEKLVYRLLVTNGNEGTGTATNMRVTDQLPAELTYVPNSTSLNGKQLSDSIHWHENVFNYTRAELSGGETWEILFTVILTDTSKEKSILNVASFKGEGPAGTSHGGSSQVSVKSEDSKVSGNPLTPPSNKKLPSTGEKKTIYVYLGLMLVSALVMYYLYRRKSLTRK</sequence>
<evidence type="ECO:0000313" key="4">
    <source>
        <dbReference type="EMBL" id="MEO1769551.1"/>
    </source>
</evidence>
<dbReference type="Proteomes" id="UP000664357">
    <property type="component" value="Unassembled WGS sequence"/>
</dbReference>
<dbReference type="EMBL" id="JAFREL020000001">
    <property type="protein sequence ID" value="MEO1769551.1"/>
    <property type="molecule type" value="Genomic_DNA"/>
</dbReference>
<dbReference type="InterPro" id="IPR001434">
    <property type="entry name" value="OmcB-like_DUF11"/>
</dbReference>
<dbReference type="PANTHER" id="PTHR34819:SF3">
    <property type="entry name" value="CELL SURFACE PROTEIN"/>
    <property type="match status" value="1"/>
</dbReference>
<dbReference type="SUPFAM" id="SSF49401">
    <property type="entry name" value="Bacterial adhesins"/>
    <property type="match status" value="1"/>
</dbReference>
<feature type="domain" description="DUF11" evidence="3">
    <location>
        <begin position="1576"/>
        <end position="1672"/>
    </location>
</feature>
<dbReference type="InterPro" id="IPR026466">
    <property type="entry name" value="Fim_isopep_form_D2_dom"/>
</dbReference>
<feature type="domain" description="DUF11" evidence="3">
    <location>
        <begin position="1851"/>
        <end position="1954"/>
    </location>
</feature>
<dbReference type="NCBIfam" id="TIGR01451">
    <property type="entry name" value="B_ant_repeat"/>
    <property type="match status" value="7"/>
</dbReference>
<keyword evidence="5" id="KW-1185">Reference proteome</keyword>
<name>A0ABV0ELP5_9ENTE</name>